<keyword evidence="4 6" id="KW-0521">NADP</keyword>
<evidence type="ECO:0000313" key="8">
    <source>
        <dbReference type="EMBL" id="GLC88108.1"/>
    </source>
</evidence>
<evidence type="ECO:0000256" key="2">
    <source>
        <dbReference type="ARBA" id="ARBA00022630"/>
    </source>
</evidence>
<dbReference type="HAMAP" id="MF_01685">
    <property type="entry name" value="FENR2"/>
    <property type="match status" value="1"/>
</dbReference>
<keyword evidence="9" id="KW-1185">Reference proteome</keyword>
<feature type="binding site" evidence="6">
    <location>
        <position position="48"/>
    </location>
    <ligand>
        <name>FAD</name>
        <dbReference type="ChEBI" id="CHEBI:57692"/>
    </ligand>
</feature>
<evidence type="ECO:0000256" key="6">
    <source>
        <dbReference type="HAMAP-Rule" id="MF_01685"/>
    </source>
</evidence>
<dbReference type="InterPro" id="IPR050097">
    <property type="entry name" value="Ferredoxin-NADP_redctase_2"/>
</dbReference>
<dbReference type="Pfam" id="PF07992">
    <property type="entry name" value="Pyr_redox_2"/>
    <property type="match status" value="1"/>
</dbReference>
<evidence type="ECO:0000256" key="1">
    <source>
        <dbReference type="ARBA" id="ARBA00011738"/>
    </source>
</evidence>
<evidence type="ECO:0000256" key="3">
    <source>
        <dbReference type="ARBA" id="ARBA00022827"/>
    </source>
</evidence>
<comment type="subunit">
    <text evidence="1 6">Homodimer.</text>
</comment>
<dbReference type="Gene3D" id="3.50.50.60">
    <property type="entry name" value="FAD/NAD(P)-binding domain"/>
    <property type="match status" value="2"/>
</dbReference>
<comment type="caution">
    <text evidence="6">Lacks conserved residue(s) required for the propagation of feature annotation.</text>
</comment>
<dbReference type="EC" id="1.18.1.2" evidence="6"/>
<name>A0ABQ5NIC4_9BACI</name>
<proteinExistence type="inferred from homology"/>
<keyword evidence="2 6" id="KW-0285">Flavoprotein</keyword>
<dbReference type="PRINTS" id="PR00368">
    <property type="entry name" value="FADPNR"/>
</dbReference>
<feature type="binding site" evidence="6">
    <location>
        <position position="88"/>
    </location>
    <ligand>
        <name>FAD</name>
        <dbReference type="ChEBI" id="CHEBI:57692"/>
    </ligand>
</feature>
<keyword evidence="5 6" id="KW-0560">Oxidoreductase</keyword>
<feature type="binding site" evidence="6">
    <location>
        <position position="44"/>
    </location>
    <ligand>
        <name>FAD</name>
        <dbReference type="ChEBI" id="CHEBI:57692"/>
    </ligand>
</feature>
<protein>
    <recommendedName>
        <fullName evidence="6">Ferredoxin--NADP reductase</fullName>
        <shortName evidence="6">FNR</shortName>
        <shortName evidence="6">Fd-NADP(+) reductase</shortName>
        <ecNumber evidence="6">1.18.1.2</ecNumber>
    </recommendedName>
</protein>
<evidence type="ECO:0000259" key="7">
    <source>
        <dbReference type="Pfam" id="PF07992"/>
    </source>
</evidence>
<evidence type="ECO:0000313" key="9">
    <source>
        <dbReference type="Proteomes" id="UP001065593"/>
    </source>
</evidence>
<sequence>MLEQELYDVTIIGGGPAGLYSSFYSGLREMKTKLIESQPQLGGKIHVYPEKMIWDVGGVTPITGGQLINQLIEQALTFNPAIYTDEKILSIAKNEDGYFVLTAESGNIHYSRTVIVAIGGGILNPLKIEIEGAERFEVSNLNYTIKSYEKFKDKTVIISGGGNTAVDWALELMEVASQVYLTYRKDTLSAHEAQITELLNSTIECFFNTEITKLIADDQQGMIKAVALVNHETGDVTELPIDEVVISHGYVRDKELLDNSPLAIEREHDYYISGTIQSASSVPGLYAAGDILHHEGKIHLIAATFHDALHAVNSAKKYIEPDAMEGGIVSSHNDLFKQRNKELLKGILK</sequence>
<feature type="binding site" evidence="6">
    <location>
        <position position="123"/>
    </location>
    <ligand>
        <name>FAD</name>
        <dbReference type="ChEBI" id="CHEBI:57692"/>
    </ligand>
</feature>
<dbReference type="InterPro" id="IPR023753">
    <property type="entry name" value="FAD/NAD-binding_dom"/>
</dbReference>
<feature type="domain" description="FAD/NAD(P)-binding" evidence="7">
    <location>
        <begin position="7"/>
        <end position="299"/>
    </location>
</feature>
<comment type="similarity">
    <text evidence="6">Belongs to the ferredoxin--NADP reductase type 2 family.</text>
</comment>
<evidence type="ECO:0000256" key="4">
    <source>
        <dbReference type="ARBA" id="ARBA00022857"/>
    </source>
</evidence>
<dbReference type="InterPro" id="IPR036188">
    <property type="entry name" value="FAD/NAD-bd_sf"/>
</dbReference>
<gene>
    <name evidence="8" type="ORF">LYSBPC_12350</name>
</gene>
<feature type="binding site" evidence="6">
    <location>
        <position position="290"/>
    </location>
    <ligand>
        <name>FAD</name>
        <dbReference type="ChEBI" id="CHEBI:57692"/>
    </ligand>
</feature>
<accession>A0ABQ5NIC4</accession>
<dbReference type="SUPFAM" id="SSF51905">
    <property type="entry name" value="FAD/NAD(P)-binding domain"/>
    <property type="match status" value="1"/>
</dbReference>
<comment type="catalytic activity">
    <reaction evidence="6">
        <text>2 reduced [2Fe-2S]-[ferredoxin] + NADP(+) + H(+) = 2 oxidized [2Fe-2S]-[ferredoxin] + NADPH</text>
        <dbReference type="Rhea" id="RHEA:20125"/>
        <dbReference type="Rhea" id="RHEA-COMP:10000"/>
        <dbReference type="Rhea" id="RHEA-COMP:10001"/>
        <dbReference type="ChEBI" id="CHEBI:15378"/>
        <dbReference type="ChEBI" id="CHEBI:33737"/>
        <dbReference type="ChEBI" id="CHEBI:33738"/>
        <dbReference type="ChEBI" id="CHEBI:57783"/>
        <dbReference type="ChEBI" id="CHEBI:58349"/>
        <dbReference type="EC" id="1.18.1.2"/>
    </reaction>
</comment>
<feature type="binding site" evidence="6">
    <location>
        <position position="36"/>
    </location>
    <ligand>
        <name>FAD</name>
        <dbReference type="ChEBI" id="CHEBI:57692"/>
    </ligand>
</feature>
<comment type="caution">
    <text evidence="8">The sequence shown here is derived from an EMBL/GenBank/DDBJ whole genome shotgun (WGS) entry which is preliminary data.</text>
</comment>
<dbReference type="EMBL" id="BRZA01000001">
    <property type="protein sequence ID" value="GLC88108.1"/>
    <property type="molecule type" value="Genomic_DNA"/>
</dbReference>
<evidence type="ECO:0000256" key="5">
    <source>
        <dbReference type="ARBA" id="ARBA00023002"/>
    </source>
</evidence>
<organism evidence="8 9">
    <name type="scientific">Lysinibacillus piscis</name>
    <dbReference type="NCBI Taxonomy" id="2518931"/>
    <lineage>
        <taxon>Bacteria</taxon>
        <taxon>Bacillati</taxon>
        <taxon>Bacillota</taxon>
        <taxon>Bacilli</taxon>
        <taxon>Bacillales</taxon>
        <taxon>Bacillaceae</taxon>
        <taxon>Lysinibacillus</taxon>
    </lineage>
</organism>
<keyword evidence="3 6" id="KW-0274">FAD</keyword>
<dbReference type="InterPro" id="IPR022890">
    <property type="entry name" value="Fd--NADP_Rdtase_type_2"/>
</dbReference>
<comment type="cofactor">
    <cofactor evidence="6">
        <name>FAD</name>
        <dbReference type="ChEBI" id="CHEBI:57692"/>
    </cofactor>
    <text evidence="6">Binds 1 FAD per subunit.</text>
</comment>
<reference evidence="8" key="1">
    <citation type="submission" date="2022-08" db="EMBL/GenBank/DDBJ databases">
        <title>Draft genome sequence of Lysinibacillus sp. strain KH24.</title>
        <authorList>
            <person name="Kanbe H."/>
            <person name="Itoh H."/>
        </authorList>
    </citation>
    <scope>NUCLEOTIDE SEQUENCE</scope>
    <source>
        <strain evidence="8">KH24</strain>
    </source>
</reference>
<dbReference type="PRINTS" id="PR00469">
    <property type="entry name" value="PNDRDTASEII"/>
</dbReference>
<dbReference type="RefSeq" id="WP_264987821.1">
    <property type="nucleotide sequence ID" value="NZ_BRZA01000001.1"/>
</dbReference>
<dbReference type="PANTHER" id="PTHR48105">
    <property type="entry name" value="THIOREDOXIN REDUCTASE 1-RELATED-RELATED"/>
    <property type="match status" value="1"/>
</dbReference>
<feature type="binding site" evidence="6">
    <location>
        <position position="331"/>
    </location>
    <ligand>
        <name>FAD</name>
        <dbReference type="ChEBI" id="CHEBI:57692"/>
    </ligand>
</feature>
<dbReference type="Proteomes" id="UP001065593">
    <property type="component" value="Unassembled WGS sequence"/>
</dbReference>